<evidence type="ECO:0000313" key="3">
    <source>
        <dbReference type="EMBL" id="MBO2450236.1"/>
    </source>
</evidence>
<comment type="caution">
    <text evidence="3">The sequence shown here is derived from an EMBL/GenBank/DDBJ whole genome shotgun (WGS) entry which is preliminary data.</text>
</comment>
<keyword evidence="4" id="KW-1185">Reference proteome</keyword>
<keyword evidence="1 3" id="KW-0378">Hydrolase</keyword>
<dbReference type="GO" id="GO:0016787">
    <property type="term" value="F:hydrolase activity"/>
    <property type="evidence" value="ECO:0007669"/>
    <property type="project" value="UniProtKB-KW"/>
</dbReference>
<dbReference type="InterPro" id="IPR029058">
    <property type="entry name" value="AB_hydrolase_fold"/>
</dbReference>
<dbReference type="PANTHER" id="PTHR48081">
    <property type="entry name" value="AB HYDROLASE SUPERFAMILY PROTEIN C4A8.06C"/>
    <property type="match status" value="1"/>
</dbReference>
<dbReference type="Gene3D" id="3.40.50.1820">
    <property type="entry name" value="alpha/beta hydrolase"/>
    <property type="match status" value="2"/>
</dbReference>
<dbReference type="RefSeq" id="WP_208258130.1">
    <property type="nucleotide sequence ID" value="NZ_JAGEOJ010000010.1"/>
</dbReference>
<feature type="domain" description="BD-FAE-like" evidence="2">
    <location>
        <begin position="34"/>
        <end position="234"/>
    </location>
</feature>
<dbReference type="InterPro" id="IPR050300">
    <property type="entry name" value="GDXG_lipolytic_enzyme"/>
</dbReference>
<name>A0A939PCR3_9ACTN</name>
<dbReference type="SUPFAM" id="SSF53474">
    <property type="entry name" value="alpha/beta-Hydrolases"/>
    <property type="match status" value="2"/>
</dbReference>
<dbReference type="InterPro" id="IPR049492">
    <property type="entry name" value="BD-FAE-like_dom"/>
</dbReference>
<dbReference type="Pfam" id="PF20434">
    <property type="entry name" value="BD-FAE"/>
    <property type="match status" value="2"/>
</dbReference>
<protein>
    <submittedName>
        <fullName evidence="3">Alpha/beta hydrolase</fullName>
    </submittedName>
</protein>
<evidence type="ECO:0000256" key="1">
    <source>
        <dbReference type="ARBA" id="ARBA00022801"/>
    </source>
</evidence>
<reference evidence="3" key="1">
    <citation type="submission" date="2021-03" db="EMBL/GenBank/DDBJ databases">
        <authorList>
            <person name="Kanchanasin P."/>
            <person name="Saeng-In P."/>
            <person name="Phongsopitanun W."/>
            <person name="Yuki M."/>
            <person name="Kudo T."/>
            <person name="Ohkuma M."/>
            <person name="Tanasupawat S."/>
        </authorList>
    </citation>
    <scope>NUCLEOTIDE SEQUENCE</scope>
    <source>
        <strain evidence="3">GKU 128</strain>
    </source>
</reference>
<dbReference type="EMBL" id="JAGEOJ010000010">
    <property type="protein sequence ID" value="MBO2450236.1"/>
    <property type="molecule type" value="Genomic_DNA"/>
</dbReference>
<accession>A0A939PCR3</accession>
<organism evidence="3 4">
    <name type="scientific">Actinomadura barringtoniae</name>
    <dbReference type="NCBI Taxonomy" id="1427535"/>
    <lineage>
        <taxon>Bacteria</taxon>
        <taxon>Bacillati</taxon>
        <taxon>Actinomycetota</taxon>
        <taxon>Actinomycetes</taxon>
        <taxon>Streptosporangiales</taxon>
        <taxon>Thermomonosporaceae</taxon>
        <taxon>Actinomadura</taxon>
    </lineage>
</organism>
<feature type="domain" description="BD-FAE-like" evidence="2">
    <location>
        <begin position="338"/>
        <end position="530"/>
    </location>
</feature>
<proteinExistence type="predicted"/>
<sequence length="573" mass="61790">MFGLSVVIPSAGAHAAAALHARTYAYGKRARQSLDAYWNTSARGTQPGLVLLHGGLWNGGSKKDWKSTAQWYAKQGFAVFAVDHRFNTDAAWPAPRDDAFAAVRWIRSHAGSFRLDRNRIAVLGAQSGGELAAQLGTRGGGVRAVVGLSPIASPELAYTSAQTTAASATRRKLRDQTVVLGDCSMATNEARCHARYRDMNPATYASGDDAPMYLVHSAGDPIPVRHSEQLRDALVQHGDRDVTVRTVSGKASGGALLDSSLRSKTLSWLRAHTGVHLDSTAAPQGQRLALAGEREPAITSSDNGSAESARVAATAARVEHTYAYGPYARNRLDAIYRKSRKARPALVLIHGGYWYEGDKSAWTNEGRWFSDRGYAVFTINYRLNTQARWPAQRNDLYRAIGWVTSHAHTFAVNPKRVVLVGSSAGGQMATAVGTRGKGAKTVKAVAALSPVVDPYRGYRDGQTSRAGENKRKLRDAGVLLTRCTPERSNKTCWKRWVDLVVYNGAGKGDVPMYIMHSAGDFVPAGPSHTLCAKLNAAKVSCAVRTLPGDRHGIALLGMPGARAALLKWIRAHD</sequence>
<gene>
    <name evidence="3" type="ORF">J4573_24260</name>
</gene>
<dbReference type="AlphaFoldDB" id="A0A939PCR3"/>
<evidence type="ECO:0000259" key="2">
    <source>
        <dbReference type="Pfam" id="PF20434"/>
    </source>
</evidence>
<dbReference type="Proteomes" id="UP000669179">
    <property type="component" value="Unassembled WGS sequence"/>
</dbReference>
<evidence type="ECO:0000313" key="4">
    <source>
        <dbReference type="Proteomes" id="UP000669179"/>
    </source>
</evidence>